<dbReference type="PANTHER" id="PTHR10846:SF8">
    <property type="entry name" value="INNER MEMBRANE PROTEIN YRBG"/>
    <property type="match status" value="1"/>
</dbReference>
<feature type="transmembrane region" description="Helical" evidence="5">
    <location>
        <begin position="300"/>
        <end position="318"/>
    </location>
</feature>
<reference evidence="7 8" key="1">
    <citation type="submission" date="2017-03" db="EMBL/GenBank/DDBJ databases">
        <authorList>
            <person name="Afonso C.L."/>
            <person name="Miller P.J."/>
            <person name="Scott M.A."/>
            <person name="Spackman E."/>
            <person name="Goraichik I."/>
            <person name="Dimitrov K.M."/>
            <person name="Suarez D.L."/>
            <person name="Swayne D.E."/>
        </authorList>
    </citation>
    <scope>NUCLEOTIDE SEQUENCE [LARGE SCALE GENOMIC DNA]</scope>
    <source>
        <strain evidence="7 8">CECT 7066</strain>
    </source>
</reference>
<gene>
    <name evidence="7" type="primary">yrbG_1</name>
    <name evidence="7" type="ORF">PAM7066_00286</name>
</gene>
<dbReference type="GO" id="GO:0008273">
    <property type="term" value="F:calcium, potassium:sodium antiporter activity"/>
    <property type="evidence" value="ECO:0007669"/>
    <property type="project" value="TreeGrafter"/>
</dbReference>
<dbReference type="Proteomes" id="UP000193870">
    <property type="component" value="Unassembled WGS sequence"/>
</dbReference>
<protein>
    <submittedName>
        <fullName evidence="7">Inner membrane protein YrbG</fullName>
    </submittedName>
</protein>
<evidence type="ECO:0000313" key="8">
    <source>
        <dbReference type="Proteomes" id="UP000193870"/>
    </source>
</evidence>
<dbReference type="Gene3D" id="6.10.280.80">
    <property type="entry name" value="NCX, peripheral helical region"/>
    <property type="match status" value="1"/>
</dbReference>
<feature type="transmembrane region" description="Helical" evidence="5">
    <location>
        <begin position="137"/>
        <end position="153"/>
    </location>
</feature>
<accession>A0A1Y5RDE9</accession>
<feature type="transmembrane region" description="Helical" evidence="5">
    <location>
        <begin position="76"/>
        <end position="101"/>
    </location>
</feature>
<evidence type="ECO:0000256" key="4">
    <source>
        <dbReference type="ARBA" id="ARBA00023136"/>
    </source>
</evidence>
<keyword evidence="8" id="KW-1185">Reference proteome</keyword>
<keyword evidence="3 5" id="KW-1133">Transmembrane helix</keyword>
<feature type="domain" description="Sodium/calcium exchanger membrane region" evidence="6">
    <location>
        <begin position="177"/>
        <end position="313"/>
    </location>
</feature>
<dbReference type="GO" id="GO:0005262">
    <property type="term" value="F:calcium channel activity"/>
    <property type="evidence" value="ECO:0007669"/>
    <property type="project" value="TreeGrafter"/>
</dbReference>
<keyword evidence="2 5" id="KW-0812">Transmembrane</keyword>
<dbReference type="PANTHER" id="PTHR10846">
    <property type="entry name" value="SODIUM/POTASSIUM/CALCIUM EXCHANGER"/>
    <property type="match status" value="1"/>
</dbReference>
<dbReference type="InterPro" id="IPR044880">
    <property type="entry name" value="NCX_ion-bd_dom_sf"/>
</dbReference>
<dbReference type="Pfam" id="PF01699">
    <property type="entry name" value="Na_Ca_ex"/>
    <property type="match status" value="2"/>
</dbReference>
<feature type="transmembrane region" description="Helical" evidence="5">
    <location>
        <begin position="273"/>
        <end position="293"/>
    </location>
</feature>
<evidence type="ECO:0000256" key="2">
    <source>
        <dbReference type="ARBA" id="ARBA00022692"/>
    </source>
</evidence>
<feature type="transmembrane region" description="Helical" evidence="5">
    <location>
        <begin position="113"/>
        <end position="131"/>
    </location>
</feature>
<dbReference type="GO" id="GO:0005886">
    <property type="term" value="C:plasma membrane"/>
    <property type="evidence" value="ECO:0007669"/>
    <property type="project" value="TreeGrafter"/>
</dbReference>
<comment type="subcellular location">
    <subcellularLocation>
        <location evidence="1">Membrane</location>
        <topology evidence="1">Multi-pass membrane protein</topology>
    </subcellularLocation>
</comment>
<keyword evidence="4 5" id="KW-0472">Membrane</keyword>
<dbReference type="InterPro" id="IPR004481">
    <property type="entry name" value="K/Na/Ca-exchanger"/>
</dbReference>
<feature type="transmembrane region" description="Helical" evidence="5">
    <location>
        <begin position="174"/>
        <end position="193"/>
    </location>
</feature>
<dbReference type="NCBIfam" id="TIGR00367">
    <property type="entry name" value="calcium/sodium antiporter"/>
    <property type="match status" value="1"/>
</dbReference>
<dbReference type="Gene3D" id="1.20.1420.30">
    <property type="entry name" value="NCX, central ion-binding region"/>
    <property type="match status" value="1"/>
</dbReference>
<evidence type="ECO:0000256" key="3">
    <source>
        <dbReference type="ARBA" id="ARBA00022989"/>
    </source>
</evidence>
<dbReference type="STRING" id="315423.SAMN04488020_101285"/>
<evidence type="ECO:0000313" key="7">
    <source>
        <dbReference type="EMBL" id="SLN14818.1"/>
    </source>
</evidence>
<feature type="transmembrane region" description="Helical" evidence="5">
    <location>
        <begin position="36"/>
        <end position="56"/>
    </location>
</feature>
<evidence type="ECO:0000259" key="6">
    <source>
        <dbReference type="Pfam" id="PF01699"/>
    </source>
</evidence>
<feature type="domain" description="Sodium/calcium exchanger membrane region" evidence="6">
    <location>
        <begin position="11"/>
        <end position="151"/>
    </location>
</feature>
<feature type="transmembrane region" description="Helical" evidence="5">
    <location>
        <begin position="6"/>
        <end position="24"/>
    </location>
</feature>
<sequence length="319" mass="32253">MRPADGIYLLLVLTLILGLVLLVAGGEALVRGAVALANRLGVSPLLIGLTVVGFGTSTPELVTSLQAAFAGAPGLAVGNIVGSNIANILLILGVAAMLSPVAVSRDAFRRDGGALILATVATTVIVVTGVLGRVGGAVLLGGLIAYIVVAYRMDRKTPTPPQDELTIEMPLWRASLYAVGGIALTILGARFLVSSATEIATAAGVSDTLVGLTIVAVGTSLPELVTAVMAAIRKQGDIAFGNVLGSNIYNVLGILGVTALARPLEVPAEIANFDIWVMGAATLILAAVAITGWKVTRGEGAGLVALYAAYIGWLAATAL</sequence>
<proteinExistence type="predicted"/>
<dbReference type="GO" id="GO:0006874">
    <property type="term" value="P:intracellular calcium ion homeostasis"/>
    <property type="evidence" value="ECO:0007669"/>
    <property type="project" value="TreeGrafter"/>
</dbReference>
<dbReference type="InterPro" id="IPR004837">
    <property type="entry name" value="NaCa_Exmemb"/>
</dbReference>
<organism evidence="7 8">
    <name type="scientific">Palleronia marisminoris</name>
    <dbReference type="NCBI Taxonomy" id="315423"/>
    <lineage>
        <taxon>Bacteria</taxon>
        <taxon>Pseudomonadati</taxon>
        <taxon>Pseudomonadota</taxon>
        <taxon>Alphaproteobacteria</taxon>
        <taxon>Rhodobacterales</taxon>
        <taxon>Roseobacteraceae</taxon>
        <taxon>Palleronia</taxon>
    </lineage>
</organism>
<evidence type="ECO:0000256" key="5">
    <source>
        <dbReference type="SAM" id="Phobius"/>
    </source>
</evidence>
<feature type="transmembrane region" description="Helical" evidence="5">
    <location>
        <begin position="239"/>
        <end position="261"/>
    </location>
</feature>
<dbReference type="AlphaFoldDB" id="A0A1Y5RDE9"/>
<name>A0A1Y5RDE9_9RHOB</name>
<evidence type="ECO:0000256" key="1">
    <source>
        <dbReference type="ARBA" id="ARBA00004141"/>
    </source>
</evidence>
<feature type="transmembrane region" description="Helical" evidence="5">
    <location>
        <begin position="209"/>
        <end position="232"/>
    </location>
</feature>
<dbReference type="EMBL" id="FWFV01000001">
    <property type="protein sequence ID" value="SLN14818.1"/>
    <property type="molecule type" value="Genomic_DNA"/>
</dbReference>